<dbReference type="AlphaFoldDB" id="A0A930YJ91"/>
<dbReference type="Gene3D" id="3.50.50.60">
    <property type="entry name" value="FAD/NAD(P)-binding domain"/>
    <property type="match status" value="1"/>
</dbReference>
<dbReference type="InterPro" id="IPR050982">
    <property type="entry name" value="Auxin_biosynth/cation_transpt"/>
</dbReference>
<sequence>MSVVVVGAGQAGLSVSRALRLSGVEHVVLEASDVGASWRGRWDSFTLVTPNWTLDLPGHPYAGDDPEGHVARDEIVAYLEGFARDAGPIERGVGVARLGPGSSGGFVLETTDGPREAEVVVVCTGAYRRPHRPAVAATFPDGIAVLDALEYRNPDQLPKGRVLVVGSGQTGVQLAEELQLAGRDPVISCGRSPWVPRRWRDLDIVTWIARTDFFDDTLASLPSPQARLLANFQATGARGGHDLHVRVLRDLGVTLAGHLDRVDDRAAYFADDLAASVAFGDARYDDLRRRLRDACGDEAALPEPEPFQASAPASVDLGDFGTVLFTSGYRPDHRTWVDFPVFDDLGFPVVADDLTTAVPGLYFCGVHFLRKRQSSLLFGVGEDAAIVAESVVSRLAS</sequence>
<reference evidence="2" key="1">
    <citation type="submission" date="2020-11" db="EMBL/GenBank/DDBJ databases">
        <title>Nocardioides sp. nov., isolated from Soil of Cynanchum wilfordii Hemsley rhizosphere.</title>
        <authorList>
            <person name="Lee J.-S."/>
            <person name="Suh M.K."/>
            <person name="Kim J.-S."/>
        </authorList>
    </citation>
    <scope>NUCLEOTIDE SEQUENCE</scope>
    <source>
        <strain evidence="2">KCTC 19275</strain>
    </source>
</reference>
<gene>
    <name evidence="2" type="ORF">ISU07_16775</name>
</gene>
<dbReference type="EMBL" id="JADKPN010000011">
    <property type="protein sequence ID" value="MBF4764789.1"/>
    <property type="molecule type" value="Genomic_DNA"/>
</dbReference>
<evidence type="ECO:0000256" key="1">
    <source>
        <dbReference type="ARBA" id="ARBA00023002"/>
    </source>
</evidence>
<dbReference type="Pfam" id="PF13738">
    <property type="entry name" value="Pyr_redox_3"/>
    <property type="match status" value="1"/>
</dbReference>
<keyword evidence="3" id="KW-1185">Reference proteome</keyword>
<protein>
    <submittedName>
        <fullName evidence="2">NAD(P)-binding domain-containing protein</fullName>
    </submittedName>
</protein>
<keyword evidence="1" id="KW-0560">Oxidoreductase</keyword>
<dbReference type="InterPro" id="IPR036188">
    <property type="entry name" value="FAD/NAD-bd_sf"/>
</dbReference>
<dbReference type="RefSeq" id="WP_194707974.1">
    <property type="nucleotide sequence ID" value="NZ_JADKPN010000011.1"/>
</dbReference>
<accession>A0A930YJ91</accession>
<evidence type="ECO:0000313" key="2">
    <source>
        <dbReference type="EMBL" id="MBF4764789.1"/>
    </source>
</evidence>
<dbReference type="PANTHER" id="PTHR43539">
    <property type="entry name" value="FLAVIN-BINDING MONOOXYGENASE-LIKE PROTEIN (AFU_ORTHOLOGUE AFUA_4G09220)"/>
    <property type="match status" value="1"/>
</dbReference>
<proteinExistence type="predicted"/>
<dbReference type="PANTHER" id="PTHR43539:SF78">
    <property type="entry name" value="FLAVIN-CONTAINING MONOOXYGENASE"/>
    <property type="match status" value="1"/>
</dbReference>
<evidence type="ECO:0000313" key="3">
    <source>
        <dbReference type="Proteomes" id="UP000640489"/>
    </source>
</evidence>
<dbReference type="PRINTS" id="PR00411">
    <property type="entry name" value="PNDRDTASEI"/>
</dbReference>
<dbReference type="SUPFAM" id="SSF51905">
    <property type="entry name" value="FAD/NAD(P)-binding domain"/>
    <property type="match status" value="2"/>
</dbReference>
<dbReference type="Proteomes" id="UP000640489">
    <property type="component" value="Unassembled WGS sequence"/>
</dbReference>
<organism evidence="2 3">
    <name type="scientific">Nocardioides islandensis</name>
    <dbReference type="NCBI Taxonomy" id="433663"/>
    <lineage>
        <taxon>Bacteria</taxon>
        <taxon>Bacillati</taxon>
        <taxon>Actinomycetota</taxon>
        <taxon>Actinomycetes</taxon>
        <taxon>Propionibacteriales</taxon>
        <taxon>Nocardioidaceae</taxon>
        <taxon>Nocardioides</taxon>
    </lineage>
</organism>
<name>A0A930YJ91_9ACTN</name>
<dbReference type="GO" id="GO:0050660">
    <property type="term" value="F:flavin adenine dinucleotide binding"/>
    <property type="evidence" value="ECO:0007669"/>
    <property type="project" value="TreeGrafter"/>
</dbReference>
<dbReference type="GO" id="GO:0004497">
    <property type="term" value="F:monooxygenase activity"/>
    <property type="evidence" value="ECO:0007669"/>
    <property type="project" value="TreeGrafter"/>
</dbReference>
<comment type="caution">
    <text evidence="2">The sequence shown here is derived from an EMBL/GenBank/DDBJ whole genome shotgun (WGS) entry which is preliminary data.</text>
</comment>